<evidence type="ECO:0000313" key="1">
    <source>
        <dbReference type="EMBL" id="KAH7902840.1"/>
    </source>
</evidence>
<dbReference type="Proteomes" id="UP000790377">
    <property type="component" value="Unassembled WGS sequence"/>
</dbReference>
<name>A0ACB7ZP37_9AGAM</name>
<reference evidence="1" key="1">
    <citation type="journal article" date="2021" name="New Phytol.">
        <title>Evolutionary innovations through gain and loss of genes in the ectomycorrhizal Boletales.</title>
        <authorList>
            <person name="Wu G."/>
            <person name="Miyauchi S."/>
            <person name="Morin E."/>
            <person name="Kuo A."/>
            <person name="Drula E."/>
            <person name="Varga T."/>
            <person name="Kohler A."/>
            <person name="Feng B."/>
            <person name="Cao Y."/>
            <person name="Lipzen A."/>
            <person name="Daum C."/>
            <person name="Hundley H."/>
            <person name="Pangilinan J."/>
            <person name="Johnson J."/>
            <person name="Barry K."/>
            <person name="LaButti K."/>
            <person name="Ng V."/>
            <person name="Ahrendt S."/>
            <person name="Min B."/>
            <person name="Choi I.G."/>
            <person name="Park H."/>
            <person name="Plett J.M."/>
            <person name="Magnuson J."/>
            <person name="Spatafora J.W."/>
            <person name="Nagy L.G."/>
            <person name="Henrissat B."/>
            <person name="Grigoriev I.V."/>
            <person name="Yang Z.L."/>
            <person name="Xu J."/>
            <person name="Martin F.M."/>
        </authorList>
    </citation>
    <scope>NUCLEOTIDE SEQUENCE</scope>
    <source>
        <strain evidence="1">ATCC 28755</strain>
    </source>
</reference>
<dbReference type="EMBL" id="MU269471">
    <property type="protein sequence ID" value="KAH7902840.1"/>
    <property type="molecule type" value="Genomic_DNA"/>
</dbReference>
<evidence type="ECO:0000313" key="2">
    <source>
        <dbReference type="Proteomes" id="UP000790377"/>
    </source>
</evidence>
<sequence>MPKLPAPKVPAPKVPPPSVPSPKAPQSHAPSTSRKGTPGNPRINTDVAEPPQGTRKDCPKPRPRPRAAIPNPGPDEQVPPPLRKQAPPPPQSQVPPPVQNTSKRPRETAEGEDSASRASKRTRTADSPVGPKTAEVEESVSGAEPGQRQQK</sequence>
<proteinExistence type="predicted"/>
<organism evidence="1 2">
    <name type="scientific">Hygrophoropsis aurantiaca</name>
    <dbReference type="NCBI Taxonomy" id="72124"/>
    <lineage>
        <taxon>Eukaryota</taxon>
        <taxon>Fungi</taxon>
        <taxon>Dikarya</taxon>
        <taxon>Basidiomycota</taxon>
        <taxon>Agaricomycotina</taxon>
        <taxon>Agaricomycetes</taxon>
        <taxon>Agaricomycetidae</taxon>
        <taxon>Boletales</taxon>
        <taxon>Coniophorineae</taxon>
        <taxon>Hygrophoropsidaceae</taxon>
        <taxon>Hygrophoropsis</taxon>
    </lineage>
</organism>
<gene>
    <name evidence="1" type="ORF">BJ138DRAFT_1121027</name>
</gene>
<comment type="caution">
    <text evidence="1">The sequence shown here is derived from an EMBL/GenBank/DDBJ whole genome shotgun (WGS) entry which is preliminary data.</text>
</comment>
<protein>
    <submittedName>
        <fullName evidence="1">Uncharacterized protein</fullName>
    </submittedName>
</protein>
<accession>A0ACB7ZP37</accession>
<keyword evidence="2" id="KW-1185">Reference proteome</keyword>